<evidence type="ECO:0000313" key="1">
    <source>
        <dbReference type="EMBL" id="PHZ15604.1"/>
    </source>
</evidence>
<keyword evidence="2" id="KW-1185">Reference proteome</keyword>
<dbReference type="GeneID" id="35444680"/>
<protein>
    <submittedName>
        <fullName evidence="1">Uncharacterized protein</fullName>
    </submittedName>
</protein>
<sequence length="198" mass="23118">MVKYDRKHQKISSRYIVVGSGRRDLLYFQDKVWKTKQYRQTLQGLKAQELDVVNTISVEHFGRFLQARSEHSAVPSEFYEHTIARRCNRYFLFHKIHLSAYFSKQRADQMRIQNSCSMFGEEDIASLVDVPIYTVDLPWQHQIDIAYGTGMVLLAPTTCKSFGGFDIMELFLICFAGLQLLLHNVEDEQTIKNNQELE</sequence>
<accession>A0A2G4T3L7</accession>
<dbReference type="EMBL" id="KZ303844">
    <property type="protein sequence ID" value="PHZ15604.1"/>
    <property type="molecule type" value="Genomic_DNA"/>
</dbReference>
<dbReference type="RefSeq" id="XP_023469312.1">
    <property type="nucleotide sequence ID" value="XM_023613691.1"/>
</dbReference>
<organism evidence="1 2">
    <name type="scientific">Rhizopus microsporus ATCC 52813</name>
    <dbReference type="NCBI Taxonomy" id="1340429"/>
    <lineage>
        <taxon>Eukaryota</taxon>
        <taxon>Fungi</taxon>
        <taxon>Fungi incertae sedis</taxon>
        <taxon>Mucoromycota</taxon>
        <taxon>Mucoromycotina</taxon>
        <taxon>Mucoromycetes</taxon>
        <taxon>Mucorales</taxon>
        <taxon>Mucorineae</taxon>
        <taxon>Rhizopodaceae</taxon>
        <taxon>Rhizopus</taxon>
    </lineage>
</organism>
<name>A0A2G4T3L7_RHIZD</name>
<dbReference type="Proteomes" id="UP000242254">
    <property type="component" value="Unassembled WGS sequence"/>
</dbReference>
<gene>
    <name evidence="1" type="ORF">RHIMIDRAFT_289968</name>
</gene>
<dbReference type="AlphaFoldDB" id="A0A2G4T3L7"/>
<proteinExistence type="predicted"/>
<evidence type="ECO:0000313" key="2">
    <source>
        <dbReference type="Proteomes" id="UP000242254"/>
    </source>
</evidence>
<reference evidence="1 2" key="1">
    <citation type="journal article" date="2016" name="Proc. Natl. Acad. Sci. U.S.A.">
        <title>Lipid metabolic changes in an early divergent fungus govern the establishment of a mutualistic symbiosis with endobacteria.</title>
        <authorList>
            <person name="Lastovetsky O.A."/>
            <person name="Gaspar M.L."/>
            <person name="Mondo S.J."/>
            <person name="LaButti K.M."/>
            <person name="Sandor L."/>
            <person name="Grigoriev I.V."/>
            <person name="Henry S.A."/>
            <person name="Pawlowska T.E."/>
        </authorList>
    </citation>
    <scope>NUCLEOTIDE SEQUENCE [LARGE SCALE GENOMIC DNA]</scope>
    <source>
        <strain evidence="1 2">ATCC 52813</strain>
    </source>
</reference>